<accession>A0A423I408</accession>
<proteinExistence type="predicted"/>
<sequence>MTTKITSEVPAVQQDLSRWQTMLADKTALLLQPGAHDKALLTQAYALHENKLIDSDDLRGLLELADGALAFAVESMLDIDSDE</sequence>
<reference evidence="1 2" key="1">
    <citation type="submission" date="2016-10" db="EMBL/GenBank/DDBJ databases">
        <title>Comparative genome analysis of multiple Pseudomonas spp. focuses on biocontrol and plant growth promoting traits.</title>
        <authorList>
            <person name="Tao X.-Y."/>
            <person name="Taylor C.G."/>
        </authorList>
    </citation>
    <scope>NUCLEOTIDE SEQUENCE [LARGE SCALE GENOMIC DNA]</scope>
    <source>
        <strain evidence="1 2">38D7</strain>
    </source>
</reference>
<protein>
    <submittedName>
        <fullName evidence="1">Uncharacterized protein</fullName>
    </submittedName>
</protein>
<evidence type="ECO:0000313" key="2">
    <source>
        <dbReference type="Proteomes" id="UP000285636"/>
    </source>
</evidence>
<dbReference type="EMBL" id="MOBK01000006">
    <property type="protein sequence ID" value="RON20191.1"/>
    <property type="molecule type" value="Genomic_DNA"/>
</dbReference>
<name>A0A423I408_9PSED</name>
<dbReference type="Proteomes" id="UP000285636">
    <property type="component" value="Unassembled WGS sequence"/>
</dbReference>
<dbReference type="AlphaFoldDB" id="A0A423I408"/>
<organism evidence="1 2">
    <name type="scientific">Pseudomonas brassicacearum</name>
    <dbReference type="NCBI Taxonomy" id="930166"/>
    <lineage>
        <taxon>Bacteria</taxon>
        <taxon>Pseudomonadati</taxon>
        <taxon>Pseudomonadota</taxon>
        <taxon>Gammaproteobacteria</taxon>
        <taxon>Pseudomonadales</taxon>
        <taxon>Pseudomonadaceae</taxon>
        <taxon>Pseudomonas</taxon>
    </lineage>
</organism>
<gene>
    <name evidence="1" type="ORF">BK660_14080</name>
</gene>
<comment type="caution">
    <text evidence="1">The sequence shown here is derived from an EMBL/GenBank/DDBJ whole genome shotgun (WGS) entry which is preliminary data.</text>
</comment>
<evidence type="ECO:0000313" key="1">
    <source>
        <dbReference type="EMBL" id="RON20191.1"/>
    </source>
</evidence>